<dbReference type="EMBL" id="JAQIBC010000012">
    <property type="protein sequence ID" value="MDM5264668.1"/>
    <property type="molecule type" value="Genomic_DNA"/>
</dbReference>
<evidence type="ECO:0000313" key="1">
    <source>
        <dbReference type="EMBL" id="MDM5264668.1"/>
    </source>
</evidence>
<evidence type="ECO:0000313" key="2">
    <source>
        <dbReference type="Proteomes" id="UP001169066"/>
    </source>
</evidence>
<proteinExistence type="predicted"/>
<organism evidence="1 2">
    <name type="scientific">Sulfurovum xiamenensis</name>
    <dbReference type="NCBI Taxonomy" id="3019066"/>
    <lineage>
        <taxon>Bacteria</taxon>
        <taxon>Pseudomonadati</taxon>
        <taxon>Campylobacterota</taxon>
        <taxon>Epsilonproteobacteria</taxon>
        <taxon>Campylobacterales</taxon>
        <taxon>Sulfurovaceae</taxon>
        <taxon>Sulfurovum</taxon>
    </lineage>
</organism>
<keyword evidence="2" id="KW-1185">Reference proteome</keyword>
<gene>
    <name evidence="1" type="ORF">PF327_10725</name>
</gene>
<name>A0ABT7QUB8_9BACT</name>
<accession>A0ABT7QUB8</accession>
<protein>
    <submittedName>
        <fullName evidence="1">Uncharacterized protein</fullName>
    </submittedName>
</protein>
<sequence>MRYTNHQWSFSKANADKVCPLLLYTNAHPVQSIWYATLELYSLIENLRLSRISL</sequence>
<reference evidence="1" key="1">
    <citation type="submission" date="2023-01" db="EMBL/GenBank/DDBJ databases">
        <title>Sulfurovum sp. XTW-4 genome assembly.</title>
        <authorList>
            <person name="Wang J."/>
        </authorList>
    </citation>
    <scope>NUCLEOTIDE SEQUENCE</scope>
    <source>
        <strain evidence="1">XTW-4</strain>
    </source>
</reference>
<dbReference type="Proteomes" id="UP001169066">
    <property type="component" value="Unassembled WGS sequence"/>
</dbReference>
<dbReference type="RefSeq" id="WP_289402567.1">
    <property type="nucleotide sequence ID" value="NZ_JAQIBC010000012.1"/>
</dbReference>
<comment type="caution">
    <text evidence="1">The sequence shown here is derived from an EMBL/GenBank/DDBJ whole genome shotgun (WGS) entry which is preliminary data.</text>
</comment>